<proteinExistence type="predicted"/>
<feature type="region of interest" description="Disordered" evidence="6">
    <location>
        <begin position="51"/>
        <end position="79"/>
    </location>
</feature>
<dbReference type="PANTHER" id="PTHR25465">
    <property type="entry name" value="B-BOX DOMAIN CONTAINING"/>
    <property type="match status" value="1"/>
</dbReference>
<evidence type="ECO:0000313" key="10">
    <source>
        <dbReference type="Proteomes" id="UP001153269"/>
    </source>
</evidence>
<dbReference type="PROSITE" id="PS50188">
    <property type="entry name" value="B302_SPRY"/>
    <property type="match status" value="1"/>
</dbReference>
<dbReference type="Proteomes" id="UP001153269">
    <property type="component" value="Unassembled WGS sequence"/>
</dbReference>
<accession>A0A9N7TNH4</accession>
<evidence type="ECO:0000256" key="5">
    <source>
        <dbReference type="SAM" id="Coils"/>
    </source>
</evidence>
<keyword evidence="3" id="KW-0862">Zinc</keyword>
<dbReference type="InterPro" id="IPR013320">
    <property type="entry name" value="ConA-like_dom_sf"/>
</dbReference>
<dbReference type="GO" id="GO:0005737">
    <property type="term" value="C:cytoplasm"/>
    <property type="evidence" value="ECO:0007669"/>
    <property type="project" value="UniProtKB-ARBA"/>
</dbReference>
<dbReference type="Gene3D" id="3.30.160.60">
    <property type="entry name" value="Classic Zinc Finger"/>
    <property type="match status" value="1"/>
</dbReference>
<dbReference type="SUPFAM" id="SSF49899">
    <property type="entry name" value="Concanavalin A-like lectins/glucanases"/>
    <property type="match status" value="1"/>
</dbReference>
<evidence type="ECO:0000313" key="9">
    <source>
        <dbReference type="EMBL" id="CAB1416196.1"/>
    </source>
</evidence>
<evidence type="ECO:0000256" key="4">
    <source>
        <dbReference type="PROSITE-ProRule" id="PRU00024"/>
    </source>
</evidence>
<dbReference type="InterPro" id="IPR051051">
    <property type="entry name" value="E3_ubiq-ligase_TRIM/RNF"/>
</dbReference>
<dbReference type="CDD" id="cd19769">
    <property type="entry name" value="Bbox2_TRIM16-like"/>
    <property type="match status" value="1"/>
</dbReference>
<dbReference type="SUPFAM" id="SSF57845">
    <property type="entry name" value="B-box zinc-binding domain"/>
    <property type="match status" value="1"/>
</dbReference>
<dbReference type="Gene3D" id="2.60.120.920">
    <property type="match status" value="1"/>
</dbReference>
<dbReference type="Pfam" id="PF25600">
    <property type="entry name" value="TRIM_CC"/>
    <property type="match status" value="1"/>
</dbReference>
<dbReference type="EMBL" id="CADEAL010000195">
    <property type="protein sequence ID" value="CAB1416196.1"/>
    <property type="molecule type" value="Genomic_DNA"/>
</dbReference>
<dbReference type="InterPro" id="IPR058030">
    <property type="entry name" value="TRIM8/14/16/25/29/45/65_CC"/>
</dbReference>
<dbReference type="AlphaFoldDB" id="A0A9N7TNH4"/>
<comment type="caution">
    <text evidence="9">The sequence shown here is derived from an EMBL/GenBank/DDBJ whole genome shotgun (WGS) entry which is preliminary data.</text>
</comment>
<dbReference type="FunFam" id="2.60.120.920:FF:000004">
    <property type="entry name" value="Butyrophilin subfamily 1 member A1"/>
    <property type="match status" value="1"/>
</dbReference>
<dbReference type="InterPro" id="IPR003877">
    <property type="entry name" value="SPRY_dom"/>
</dbReference>
<reference evidence="9" key="1">
    <citation type="submission" date="2020-03" db="EMBL/GenBank/DDBJ databases">
        <authorList>
            <person name="Weist P."/>
        </authorList>
    </citation>
    <scope>NUCLEOTIDE SEQUENCE</scope>
</reference>
<dbReference type="GO" id="GO:0008270">
    <property type="term" value="F:zinc ion binding"/>
    <property type="evidence" value="ECO:0007669"/>
    <property type="project" value="UniProtKB-KW"/>
</dbReference>
<keyword evidence="10" id="KW-1185">Reference proteome</keyword>
<protein>
    <submittedName>
        <fullName evidence="9">Uncharacterized protein</fullName>
    </submittedName>
</protein>
<evidence type="ECO:0000256" key="1">
    <source>
        <dbReference type="ARBA" id="ARBA00022723"/>
    </source>
</evidence>
<evidence type="ECO:0000259" key="8">
    <source>
        <dbReference type="PROSITE" id="PS50188"/>
    </source>
</evidence>
<dbReference type="CDD" id="cd13733">
    <property type="entry name" value="SPRY_PRY_C-I_1"/>
    <property type="match status" value="1"/>
</dbReference>
<dbReference type="Gene3D" id="4.10.830.40">
    <property type="match status" value="1"/>
</dbReference>
<name>A0A9N7TNH4_PLEPL</name>
<evidence type="ECO:0000256" key="6">
    <source>
        <dbReference type="SAM" id="MobiDB-lite"/>
    </source>
</evidence>
<dbReference type="PANTHER" id="PTHR25465:SF32">
    <property type="entry name" value="BLOODTHIRSTY-RELATED GENE FAMILY, MEMBER 16 ISOFORM X1-RELATED"/>
    <property type="match status" value="1"/>
</dbReference>
<dbReference type="InterPro" id="IPR001870">
    <property type="entry name" value="B30.2/SPRY"/>
</dbReference>
<gene>
    <name evidence="9" type="ORF">PLEPLA_LOCUS3952</name>
</gene>
<dbReference type="Pfam" id="PF00622">
    <property type="entry name" value="SPRY"/>
    <property type="match status" value="1"/>
</dbReference>
<evidence type="ECO:0000259" key="7">
    <source>
        <dbReference type="PROSITE" id="PS50119"/>
    </source>
</evidence>
<dbReference type="PROSITE" id="PS50119">
    <property type="entry name" value="ZF_BBOX"/>
    <property type="match status" value="1"/>
</dbReference>
<keyword evidence="1" id="KW-0479">Metal-binding</keyword>
<dbReference type="SMART" id="SM00449">
    <property type="entry name" value="SPRY"/>
    <property type="match status" value="1"/>
</dbReference>
<feature type="domain" description="B30.2/SPRY" evidence="8">
    <location>
        <begin position="377"/>
        <end position="574"/>
    </location>
</feature>
<dbReference type="InterPro" id="IPR003879">
    <property type="entry name" value="Butyrophylin_SPRY"/>
</dbReference>
<keyword evidence="5" id="KW-0175">Coiled coil</keyword>
<dbReference type="Pfam" id="PF00643">
    <property type="entry name" value="zf-B_box"/>
    <property type="match status" value="1"/>
</dbReference>
<feature type="coiled-coil region" evidence="5">
    <location>
        <begin position="276"/>
        <end position="325"/>
    </location>
</feature>
<dbReference type="Pfam" id="PF13765">
    <property type="entry name" value="PRY"/>
    <property type="match status" value="1"/>
</dbReference>
<dbReference type="InterPro" id="IPR006574">
    <property type="entry name" value="PRY"/>
</dbReference>
<evidence type="ECO:0000256" key="2">
    <source>
        <dbReference type="ARBA" id="ARBA00022771"/>
    </source>
</evidence>
<dbReference type="SMART" id="SM00336">
    <property type="entry name" value="BBOX"/>
    <property type="match status" value="1"/>
</dbReference>
<keyword evidence="2 4" id="KW-0863">Zinc-finger</keyword>
<sequence>MESRVEAESRTSRPTHSSVVNGLLEIRALHRPTRTWPLHCPRISFAAASAWAPSGTPPPSRVDTTSAWSASSASGTRGHKSVCPICKEVFKNRPELRINVGLRDITSNFVRSRKNKLKPKPVQKQFPETHVLCDSCQGDKPPAVKSCLDCRKSFCESHLAPHRGDPGLTRHRLTEPGAFAHLCGSHHKLLEMFCKDDQTPVCVKCVSRDHRRHTTVPIEKESRRIKTQIRKTEEEFQQMIQTRVKKVEEIRNSVELCKTQTDREIQTSVQVFTLVISAIERNQALLIEEIEKKQEEAEERAEELLKELEQEVEELQRRRGELLLLENTEDPLHLLHYFPPLSAPLPSRDWSQVRVHSDLYIGTVRRAFSKLVDTCHDLEKKLSSEEMSKISQHAVDVTLDPVTASSWLILSADGKKVSLSSQRRPSLPDAPRRFDSCVSVLGEQSFTCGRRYWEVQVGDKTDWDLGVARESINTKGAITVRPDSGYWAICRRKGGSLSACTGPCITLKLQETPQKVGIFLDYEEGSVSFYDPDAKTHIFTYSWCSFSEPLYPYFNPCLLDNGKNTAPLVICAVD</sequence>
<organism evidence="9 10">
    <name type="scientific">Pleuronectes platessa</name>
    <name type="common">European plaice</name>
    <dbReference type="NCBI Taxonomy" id="8262"/>
    <lineage>
        <taxon>Eukaryota</taxon>
        <taxon>Metazoa</taxon>
        <taxon>Chordata</taxon>
        <taxon>Craniata</taxon>
        <taxon>Vertebrata</taxon>
        <taxon>Euteleostomi</taxon>
        <taxon>Actinopterygii</taxon>
        <taxon>Neopterygii</taxon>
        <taxon>Teleostei</taxon>
        <taxon>Neoteleostei</taxon>
        <taxon>Acanthomorphata</taxon>
        <taxon>Carangaria</taxon>
        <taxon>Pleuronectiformes</taxon>
        <taxon>Pleuronectoidei</taxon>
        <taxon>Pleuronectidae</taxon>
        <taxon>Pleuronectes</taxon>
    </lineage>
</organism>
<dbReference type="SMART" id="SM00589">
    <property type="entry name" value="PRY"/>
    <property type="match status" value="1"/>
</dbReference>
<dbReference type="PRINTS" id="PR01407">
    <property type="entry name" value="BUTYPHLNCDUF"/>
</dbReference>
<dbReference type="InterPro" id="IPR043136">
    <property type="entry name" value="B30.2/SPRY_sf"/>
</dbReference>
<evidence type="ECO:0000256" key="3">
    <source>
        <dbReference type="ARBA" id="ARBA00022833"/>
    </source>
</evidence>
<feature type="domain" description="B box-type" evidence="7">
    <location>
        <begin position="178"/>
        <end position="218"/>
    </location>
</feature>
<dbReference type="InterPro" id="IPR000315">
    <property type="entry name" value="Znf_B-box"/>
</dbReference>